<proteinExistence type="predicted"/>
<dbReference type="AlphaFoldDB" id="A0A915E054"/>
<organism evidence="1 2">
    <name type="scientific">Ditylenchus dipsaci</name>
    <dbReference type="NCBI Taxonomy" id="166011"/>
    <lineage>
        <taxon>Eukaryota</taxon>
        <taxon>Metazoa</taxon>
        <taxon>Ecdysozoa</taxon>
        <taxon>Nematoda</taxon>
        <taxon>Chromadorea</taxon>
        <taxon>Rhabditida</taxon>
        <taxon>Tylenchina</taxon>
        <taxon>Tylenchomorpha</taxon>
        <taxon>Sphaerularioidea</taxon>
        <taxon>Anguinidae</taxon>
        <taxon>Anguininae</taxon>
        <taxon>Ditylenchus</taxon>
    </lineage>
</organism>
<evidence type="ECO:0000313" key="2">
    <source>
        <dbReference type="WBParaSite" id="jg24780"/>
    </source>
</evidence>
<name>A0A915E054_9BILA</name>
<dbReference type="Proteomes" id="UP000887574">
    <property type="component" value="Unplaced"/>
</dbReference>
<keyword evidence="1" id="KW-1185">Reference proteome</keyword>
<evidence type="ECO:0000313" key="1">
    <source>
        <dbReference type="Proteomes" id="UP000887574"/>
    </source>
</evidence>
<protein>
    <submittedName>
        <fullName evidence="2">Uncharacterized protein</fullName>
    </submittedName>
</protein>
<dbReference type="WBParaSite" id="jg24780">
    <property type="protein sequence ID" value="jg24780"/>
    <property type="gene ID" value="jg24780"/>
</dbReference>
<accession>A0A915E054</accession>
<sequence>MVNCGVIRIELILFPGVWDSWEDIVIEHLPTDCFYRFYAQSGDHNWREQRRCQSFASLLEGYLDSALLRTLEV</sequence>
<reference evidence="2" key="1">
    <citation type="submission" date="2022-11" db="UniProtKB">
        <authorList>
            <consortium name="WormBaseParasite"/>
        </authorList>
    </citation>
    <scope>IDENTIFICATION</scope>
</reference>